<sequence length="120" mass="13163">MKTSDATKETLISSLASAKEKLKIRGVKKIANNGVLVEIATKEDLERVLKSKNLQAAGFVTGLPAKKKPRIIVYDVPICINCKRAAKPCDHSSRLSECSAYKFALSNLISKIDYGCQDHK</sequence>
<dbReference type="AlphaFoldDB" id="A0AA40GBH1"/>
<evidence type="ECO:0000313" key="1">
    <source>
        <dbReference type="EMBL" id="KAK1134261.1"/>
    </source>
</evidence>
<organism evidence="1 2">
    <name type="scientific">Melipona bicolor</name>
    <dbReference type="NCBI Taxonomy" id="60889"/>
    <lineage>
        <taxon>Eukaryota</taxon>
        <taxon>Metazoa</taxon>
        <taxon>Ecdysozoa</taxon>
        <taxon>Arthropoda</taxon>
        <taxon>Hexapoda</taxon>
        <taxon>Insecta</taxon>
        <taxon>Pterygota</taxon>
        <taxon>Neoptera</taxon>
        <taxon>Endopterygota</taxon>
        <taxon>Hymenoptera</taxon>
        <taxon>Apocrita</taxon>
        <taxon>Aculeata</taxon>
        <taxon>Apoidea</taxon>
        <taxon>Anthophila</taxon>
        <taxon>Apidae</taxon>
        <taxon>Melipona</taxon>
    </lineage>
</organism>
<dbReference type="Proteomes" id="UP001177670">
    <property type="component" value="Unassembled WGS sequence"/>
</dbReference>
<name>A0AA40GBH1_9HYME</name>
<gene>
    <name evidence="1" type="ORF">K0M31_012043</name>
</gene>
<proteinExistence type="predicted"/>
<evidence type="ECO:0000313" key="2">
    <source>
        <dbReference type="Proteomes" id="UP001177670"/>
    </source>
</evidence>
<protein>
    <submittedName>
        <fullName evidence="1">Uncharacterized protein</fullName>
    </submittedName>
</protein>
<keyword evidence="2" id="KW-1185">Reference proteome</keyword>
<dbReference type="EMBL" id="JAHYIQ010000003">
    <property type="protein sequence ID" value="KAK1134261.1"/>
    <property type="molecule type" value="Genomic_DNA"/>
</dbReference>
<reference evidence="1" key="1">
    <citation type="submission" date="2021-10" db="EMBL/GenBank/DDBJ databases">
        <title>Melipona bicolor Genome sequencing and assembly.</title>
        <authorList>
            <person name="Araujo N.S."/>
            <person name="Arias M.C."/>
        </authorList>
    </citation>
    <scope>NUCLEOTIDE SEQUENCE</scope>
    <source>
        <strain evidence="1">USP_2M_L1-L4_2017</strain>
        <tissue evidence="1">Whole body</tissue>
    </source>
</reference>
<accession>A0AA40GBH1</accession>
<comment type="caution">
    <text evidence="1">The sequence shown here is derived from an EMBL/GenBank/DDBJ whole genome shotgun (WGS) entry which is preliminary data.</text>
</comment>